<protein>
    <submittedName>
        <fullName evidence="1">YD repeat-containing protein</fullName>
    </submittedName>
</protein>
<sequence>MRYFFTFISLLLLNVCCREQNRVVPLGAPVTSLADLPTTYQSFQEGNSAAGRLKRETQNGKTSGEWRYNERGQLIEWRLFRFDAVESAVQYRYDKDGRLLYVQQFANNCGYSSVYDCTGPVDWTSYDELSTDAAGRITESRTYLTLNGSWDFRSKSVYAYNAQGKVIKVLRYDAKGVLAVTQTLTYDTRANVIAIREQSNVASADLSDRTFTYEYDTGRNPYFNTVYYPAALFLSPNTQLSPGLTYEYRSDGLPLRIRQNGSITELEYY</sequence>
<dbReference type="AlphaFoldDB" id="A0A286G521"/>
<dbReference type="OrthoDB" id="934570at2"/>
<dbReference type="Gene3D" id="2.180.10.10">
    <property type="entry name" value="RHS repeat-associated core"/>
    <property type="match status" value="1"/>
</dbReference>
<gene>
    <name evidence="1" type="ORF">SAMN06269250_3378</name>
</gene>
<proteinExistence type="predicted"/>
<dbReference type="RefSeq" id="WP_097126921.1">
    <property type="nucleotide sequence ID" value="NZ_OCNH01000002.1"/>
</dbReference>
<evidence type="ECO:0000313" key="1">
    <source>
        <dbReference type="EMBL" id="SOD90326.1"/>
    </source>
</evidence>
<name>A0A286G521_9BACT</name>
<organism evidence="1 2">
    <name type="scientific">Spirosoma fluviale</name>
    <dbReference type="NCBI Taxonomy" id="1597977"/>
    <lineage>
        <taxon>Bacteria</taxon>
        <taxon>Pseudomonadati</taxon>
        <taxon>Bacteroidota</taxon>
        <taxon>Cytophagia</taxon>
        <taxon>Cytophagales</taxon>
        <taxon>Cytophagaceae</taxon>
        <taxon>Spirosoma</taxon>
    </lineage>
</organism>
<keyword evidence="2" id="KW-1185">Reference proteome</keyword>
<dbReference type="EMBL" id="OCNH01000002">
    <property type="protein sequence ID" value="SOD90326.1"/>
    <property type="molecule type" value="Genomic_DNA"/>
</dbReference>
<dbReference type="Proteomes" id="UP000219452">
    <property type="component" value="Unassembled WGS sequence"/>
</dbReference>
<accession>A0A286G521</accession>
<reference evidence="2" key="1">
    <citation type="submission" date="2017-09" db="EMBL/GenBank/DDBJ databases">
        <authorList>
            <person name="Varghese N."/>
            <person name="Submissions S."/>
        </authorList>
    </citation>
    <scope>NUCLEOTIDE SEQUENCE [LARGE SCALE GENOMIC DNA]</scope>
    <source>
        <strain evidence="2">DSM 29961</strain>
    </source>
</reference>
<evidence type="ECO:0000313" key="2">
    <source>
        <dbReference type="Proteomes" id="UP000219452"/>
    </source>
</evidence>